<dbReference type="Proteomes" id="UP000198131">
    <property type="component" value="Unassembled WGS sequence"/>
</dbReference>
<dbReference type="Pfam" id="PF12867">
    <property type="entry name" value="DinB_2"/>
    <property type="match status" value="1"/>
</dbReference>
<dbReference type="SUPFAM" id="SSF109854">
    <property type="entry name" value="DinB/YfiT-like putative metalloenzymes"/>
    <property type="match status" value="1"/>
</dbReference>
<dbReference type="InterPro" id="IPR034660">
    <property type="entry name" value="DinB/YfiT-like"/>
</dbReference>
<feature type="domain" description="DinB-like" evidence="1">
    <location>
        <begin position="13"/>
        <end position="145"/>
    </location>
</feature>
<keyword evidence="3" id="KW-1185">Reference proteome</keyword>
<evidence type="ECO:0000313" key="2">
    <source>
        <dbReference type="EMBL" id="SNC76133.1"/>
    </source>
</evidence>
<dbReference type="AlphaFoldDB" id="A0A212UD59"/>
<evidence type="ECO:0000313" key="3">
    <source>
        <dbReference type="Proteomes" id="UP000198131"/>
    </source>
</evidence>
<name>A0A212UD59_9BACT</name>
<protein>
    <submittedName>
        <fullName evidence="2">DinB superfamily protein</fullName>
    </submittedName>
</protein>
<sequence>MQDISHRLRNLVELLNSRLPELPETELVYTPGPGRWSKKEILGHLIDSAMNNHRRFVMSQLGPEPLLITPYEQREWVALARYQFTPNLELLNLWTLLNKQIARLLENLPSTAAAQRCEFDNGYSVTLSWLAEDYVMHLEHHVQQILNPVSY</sequence>
<gene>
    <name evidence="2" type="ORF">SAMN06265337_3231</name>
</gene>
<dbReference type="Gene3D" id="1.20.120.450">
    <property type="entry name" value="dinb family like domain"/>
    <property type="match status" value="1"/>
</dbReference>
<reference evidence="3" key="1">
    <citation type="submission" date="2017-06" db="EMBL/GenBank/DDBJ databases">
        <authorList>
            <person name="Varghese N."/>
            <person name="Submissions S."/>
        </authorList>
    </citation>
    <scope>NUCLEOTIDE SEQUENCE [LARGE SCALE GENOMIC DNA]</scope>
    <source>
        <strain evidence="3">DSM 11116</strain>
    </source>
</reference>
<proteinExistence type="predicted"/>
<dbReference type="EMBL" id="FYEW01000002">
    <property type="protein sequence ID" value="SNC76133.1"/>
    <property type="molecule type" value="Genomic_DNA"/>
</dbReference>
<dbReference type="OrthoDB" id="9793216at2"/>
<dbReference type="InterPro" id="IPR024775">
    <property type="entry name" value="DinB-like"/>
</dbReference>
<evidence type="ECO:0000259" key="1">
    <source>
        <dbReference type="Pfam" id="PF12867"/>
    </source>
</evidence>
<organism evidence="2 3">
    <name type="scientific">Hymenobacter gelipurpurascens</name>
    <dbReference type="NCBI Taxonomy" id="89968"/>
    <lineage>
        <taxon>Bacteria</taxon>
        <taxon>Pseudomonadati</taxon>
        <taxon>Bacteroidota</taxon>
        <taxon>Cytophagia</taxon>
        <taxon>Cytophagales</taxon>
        <taxon>Hymenobacteraceae</taxon>
        <taxon>Hymenobacter</taxon>
    </lineage>
</organism>
<dbReference type="RefSeq" id="WP_088844515.1">
    <property type="nucleotide sequence ID" value="NZ_FYEW01000002.1"/>
</dbReference>
<accession>A0A212UD59</accession>